<evidence type="ECO:0000313" key="2">
    <source>
        <dbReference type="EMBL" id="KAF0298061.1"/>
    </source>
</evidence>
<organism evidence="2 3">
    <name type="scientific">Amphibalanus amphitrite</name>
    <name type="common">Striped barnacle</name>
    <name type="synonym">Balanus amphitrite</name>
    <dbReference type="NCBI Taxonomy" id="1232801"/>
    <lineage>
        <taxon>Eukaryota</taxon>
        <taxon>Metazoa</taxon>
        <taxon>Ecdysozoa</taxon>
        <taxon>Arthropoda</taxon>
        <taxon>Crustacea</taxon>
        <taxon>Multicrustacea</taxon>
        <taxon>Cirripedia</taxon>
        <taxon>Thoracica</taxon>
        <taxon>Thoracicalcarea</taxon>
        <taxon>Balanomorpha</taxon>
        <taxon>Balanoidea</taxon>
        <taxon>Balanidae</taxon>
        <taxon>Amphibalaninae</taxon>
        <taxon>Amphibalanus</taxon>
    </lineage>
</organism>
<evidence type="ECO:0000256" key="1">
    <source>
        <dbReference type="SAM" id="SignalP"/>
    </source>
</evidence>
<evidence type="ECO:0000313" key="3">
    <source>
        <dbReference type="Proteomes" id="UP000440578"/>
    </source>
</evidence>
<comment type="caution">
    <text evidence="2">The sequence shown here is derived from an EMBL/GenBank/DDBJ whole genome shotgun (WGS) entry which is preliminary data.</text>
</comment>
<accession>A0A6A4W830</accession>
<dbReference type="EMBL" id="VIIS01001447">
    <property type="protein sequence ID" value="KAF0298061.1"/>
    <property type="molecule type" value="Genomic_DNA"/>
</dbReference>
<dbReference type="OrthoDB" id="10051804at2759"/>
<reference evidence="2 3" key="1">
    <citation type="submission" date="2019-07" db="EMBL/GenBank/DDBJ databases">
        <title>Draft genome assembly of a fouling barnacle, Amphibalanus amphitrite (Darwin, 1854): The first reference genome for Thecostraca.</title>
        <authorList>
            <person name="Kim W."/>
        </authorList>
    </citation>
    <scope>NUCLEOTIDE SEQUENCE [LARGE SCALE GENOMIC DNA]</scope>
    <source>
        <strain evidence="2">SNU_AA5</strain>
        <tissue evidence="2">Soma without cirri and trophi</tissue>
    </source>
</reference>
<sequence>MARPSDVPAAAAAAATMLAIFLCSTGAVAAGDTACDRETMHRCTSPLRVLTDNRDLGFAASRRELARMCPTLMEGMECFDNFTADCLEPHQRSYFLTLYTGTRLVISDLCAEGGYQSEYLLHAPCMRTVQRGYEVCADEYLSQMDRIGPGATDDSGEHSSAHQIRKLCCSFKSYLHCSQQAVVHKCGIGTSNFTKNFLERLAGPLVA</sequence>
<keyword evidence="1" id="KW-0732">Signal</keyword>
<dbReference type="PANTHER" id="PTHR33964:SF1">
    <property type="entry name" value="RE45066P"/>
    <property type="match status" value="1"/>
</dbReference>
<gene>
    <name evidence="2" type="ORF">FJT64_004556</name>
</gene>
<evidence type="ECO:0008006" key="4">
    <source>
        <dbReference type="Google" id="ProtNLM"/>
    </source>
</evidence>
<feature type="signal peptide" evidence="1">
    <location>
        <begin position="1"/>
        <end position="30"/>
    </location>
</feature>
<name>A0A6A4W830_AMPAM</name>
<keyword evidence="3" id="KW-1185">Reference proteome</keyword>
<feature type="chain" id="PRO_5025528273" description="DUF19 domain-containing protein" evidence="1">
    <location>
        <begin position="31"/>
        <end position="207"/>
    </location>
</feature>
<proteinExistence type="predicted"/>
<dbReference type="Proteomes" id="UP000440578">
    <property type="component" value="Unassembled WGS sequence"/>
</dbReference>
<protein>
    <recommendedName>
        <fullName evidence="4">DUF19 domain-containing protein</fullName>
    </recommendedName>
</protein>
<dbReference type="AlphaFoldDB" id="A0A6A4W830"/>
<dbReference type="PANTHER" id="PTHR33964">
    <property type="entry name" value="RE45066P-RELATED"/>
    <property type="match status" value="1"/>
</dbReference>